<evidence type="ECO:0000313" key="8">
    <source>
        <dbReference type="Proteomes" id="UP000282002"/>
    </source>
</evidence>
<dbReference type="GO" id="GO:0017004">
    <property type="term" value="P:cytochrome complex assembly"/>
    <property type="evidence" value="ECO:0007669"/>
    <property type="project" value="UniProtKB-KW"/>
</dbReference>
<dbReference type="EMBL" id="CP034328">
    <property type="protein sequence ID" value="AZL60569.1"/>
    <property type="molecule type" value="Genomic_DNA"/>
</dbReference>
<evidence type="ECO:0000256" key="3">
    <source>
        <dbReference type="ARBA" id="ARBA00022748"/>
    </source>
</evidence>
<protein>
    <submittedName>
        <fullName evidence="7">DsbE family thiol:disulfide interchange protein</fullName>
    </submittedName>
</protein>
<dbReference type="PROSITE" id="PS00194">
    <property type="entry name" value="THIOREDOXIN_1"/>
    <property type="match status" value="1"/>
</dbReference>
<reference evidence="7 8" key="1">
    <citation type="submission" date="2018-12" db="EMBL/GenBank/DDBJ databases">
        <title>Complete genome sequencing of Tabrizicola sp. K13M18.</title>
        <authorList>
            <person name="Bae J.-W."/>
        </authorList>
    </citation>
    <scope>NUCLEOTIDE SEQUENCE [LARGE SCALE GENOMIC DNA]</scope>
    <source>
        <strain evidence="7 8">K13M18</strain>
    </source>
</reference>
<dbReference type="GO" id="GO:0030288">
    <property type="term" value="C:outer membrane-bounded periplasmic space"/>
    <property type="evidence" value="ECO:0007669"/>
    <property type="project" value="InterPro"/>
</dbReference>
<dbReference type="InterPro" id="IPR013740">
    <property type="entry name" value="Redoxin"/>
</dbReference>
<sequence length="178" mass="19126">MARWLMILPPVLFAGLAGTLYLGLYRDNPGELQSVFVGRSAPVLPVTGLPGIPVLTDADLRSGEVTVLNFWASWCPPCRAEHPVLLDMAEDGIRVAGVNMMDDDAKAVTYLAEDGNPFIGVATDPNGRNRVEWGVTAPPETFIIAGDGTVLFRFVGPLVGTDYEARFVPELEKALAGQ</sequence>
<dbReference type="InterPro" id="IPR036249">
    <property type="entry name" value="Thioredoxin-like_sf"/>
</dbReference>
<dbReference type="InterPro" id="IPR050553">
    <property type="entry name" value="Thioredoxin_ResA/DsbE_sf"/>
</dbReference>
<evidence type="ECO:0000259" key="6">
    <source>
        <dbReference type="PROSITE" id="PS51352"/>
    </source>
</evidence>
<evidence type="ECO:0000256" key="1">
    <source>
        <dbReference type="ARBA" id="ARBA00004196"/>
    </source>
</evidence>
<dbReference type="Pfam" id="PF08534">
    <property type="entry name" value="Redoxin"/>
    <property type="match status" value="1"/>
</dbReference>
<dbReference type="Gene3D" id="3.40.30.10">
    <property type="entry name" value="Glutaredoxin"/>
    <property type="match status" value="1"/>
</dbReference>
<dbReference type="PANTHER" id="PTHR42852">
    <property type="entry name" value="THIOL:DISULFIDE INTERCHANGE PROTEIN DSBE"/>
    <property type="match status" value="1"/>
</dbReference>
<gene>
    <name evidence="7" type="ORF">EI545_18095</name>
</gene>
<dbReference type="InterPro" id="IPR017937">
    <property type="entry name" value="Thioredoxin_CS"/>
</dbReference>
<name>A0A3S8UAJ2_9RHOB</name>
<keyword evidence="3" id="KW-0201">Cytochrome c-type biogenesis</keyword>
<dbReference type="Proteomes" id="UP000282002">
    <property type="component" value="Chromosome"/>
</dbReference>
<keyword evidence="4" id="KW-1015">Disulfide bond</keyword>
<dbReference type="PANTHER" id="PTHR42852:SF6">
    <property type="entry name" value="THIOL:DISULFIDE INTERCHANGE PROTEIN DSBE"/>
    <property type="match status" value="1"/>
</dbReference>
<proteinExistence type="inferred from homology"/>
<organism evidence="7 8">
    <name type="scientific">Tabrizicola piscis</name>
    <dbReference type="NCBI Taxonomy" id="2494374"/>
    <lineage>
        <taxon>Bacteria</taxon>
        <taxon>Pseudomonadati</taxon>
        <taxon>Pseudomonadota</taxon>
        <taxon>Alphaproteobacteria</taxon>
        <taxon>Rhodobacterales</taxon>
        <taxon>Paracoccaceae</taxon>
        <taxon>Tabrizicola</taxon>
    </lineage>
</organism>
<keyword evidence="5" id="KW-0676">Redox-active center</keyword>
<dbReference type="GO" id="GO:0015036">
    <property type="term" value="F:disulfide oxidoreductase activity"/>
    <property type="evidence" value="ECO:0007669"/>
    <property type="project" value="InterPro"/>
</dbReference>
<dbReference type="OrthoDB" id="9799347at2"/>
<evidence type="ECO:0000256" key="4">
    <source>
        <dbReference type="ARBA" id="ARBA00023157"/>
    </source>
</evidence>
<dbReference type="PROSITE" id="PS51352">
    <property type="entry name" value="THIOREDOXIN_2"/>
    <property type="match status" value="1"/>
</dbReference>
<comment type="similarity">
    <text evidence="2">Belongs to the thioredoxin family. DsbE subfamily.</text>
</comment>
<dbReference type="SUPFAM" id="SSF52833">
    <property type="entry name" value="Thioredoxin-like"/>
    <property type="match status" value="1"/>
</dbReference>
<evidence type="ECO:0000313" key="7">
    <source>
        <dbReference type="EMBL" id="AZL60569.1"/>
    </source>
</evidence>
<dbReference type="KEGG" id="taw:EI545_18095"/>
<dbReference type="RefSeq" id="WP_125326761.1">
    <property type="nucleotide sequence ID" value="NZ_CP034328.1"/>
</dbReference>
<comment type="subcellular location">
    <subcellularLocation>
        <location evidence="1">Cell envelope</location>
    </subcellularLocation>
</comment>
<dbReference type="AlphaFoldDB" id="A0A3S8UAJ2"/>
<dbReference type="InterPro" id="IPR013766">
    <property type="entry name" value="Thioredoxin_domain"/>
</dbReference>
<dbReference type="InterPro" id="IPR004799">
    <property type="entry name" value="Periplasmic_diS_OxRdtase_DsbE"/>
</dbReference>
<evidence type="ECO:0000256" key="2">
    <source>
        <dbReference type="ARBA" id="ARBA00007758"/>
    </source>
</evidence>
<evidence type="ECO:0000256" key="5">
    <source>
        <dbReference type="ARBA" id="ARBA00023284"/>
    </source>
</evidence>
<accession>A0A3S8UAJ2</accession>
<dbReference type="NCBIfam" id="TIGR00385">
    <property type="entry name" value="dsbE"/>
    <property type="match status" value="1"/>
</dbReference>
<feature type="domain" description="Thioredoxin" evidence="6">
    <location>
        <begin position="35"/>
        <end position="176"/>
    </location>
</feature>
<keyword evidence="8" id="KW-1185">Reference proteome</keyword>